<feature type="signal peptide" evidence="1">
    <location>
        <begin position="1"/>
        <end position="21"/>
    </location>
</feature>
<evidence type="ECO:0000313" key="3">
    <source>
        <dbReference type="EMBL" id="KAB2816974.1"/>
    </source>
</evidence>
<dbReference type="Proteomes" id="UP000484164">
    <property type="component" value="Unassembled WGS sequence"/>
</dbReference>
<dbReference type="Gene3D" id="2.40.160.60">
    <property type="entry name" value="Outer membrane protein transport protein (OMPP1/FadL/TodX)"/>
    <property type="match status" value="1"/>
</dbReference>
<accession>A0A6L3ZGJ2</accession>
<evidence type="ECO:0000259" key="2">
    <source>
        <dbReference type="Pfam" id="PF19572"/>
    </source>
</evidence>
<gene>
    <name evidence="3" type="primary">porV</name>
    <name evidence="3" type="ORF">F8C82_00830</name>
</gene>
<dbReference type="RefSeq" id="WP_151691546.1">
    <property type="nucleotide sequence ID" value="NZ_BMGX01000002.1"/>
</dbReference>
<dbReference type="NCBIfam" id="NF033710">
    <property type="entry name" value="T9SS_OM_PorV"/>
    <property type="match status" value="1"/>
</dbReference>
<dbReference type="Pfam" id="PF19572">
    <property type="entry name" value="PorV"/>
    <property type="match status" value="1"/>
</dbReference>
<dbReference type="InterPro" id="IPR047799">
    <property type="entry name" value="T9SS_OM_PorV"/>
</dbReference>
<evidence type="ECO:0000256" key="1">
    <source>
        <dbReference type="SAM" id="SignalP"/>
    </source>
</evidence>
<keyword evidence="4" id="KW-1185">Reference proteome</keyword>
<keyword evidence="1" id="KW-0732">Signal</keyword>
<name>A0A6L3ZGJ2_9FLAO</name>
<dbReference type="AlphaFoldDB" id="A0A6L3ZGJ2"/>
<dbReference type="SUPFAM" id="SSF56935">
    <property type="entry name" value="Porins"/>
    <property type="match status" value="1"/>
</dbReference>
<feature type="chain" id="PRO_5026648760" evidence="1">
    <location>
        <begin position="22"/>
        <end position="391"/>
    </location>
</feature>
<organism evidence="3 4">
    <name type="scientific">Phaeocystidibacter marisrubri</name>
    <dbReference type="NCBI Taxonomy" id="1577780"/>
    <lineage>
        <taxon>Bacteria</taxon>
        <taxon>Pseudomonadati</taxon>
        <taxon>Bacteroidota</taxon>
        <taxon>Flavobacteriia</taxon>
        <taxon>Flavobacteriales</taxon>
        <taxon>Phaeocystidibacteraceae</taxon>
        <taxon>Phaeocystidibacter</taxon>
    </lineage>
</organism>
<comment type="caution">
    <text evidence="3">The sequence shown here is derived from an EMBL/GenBank/DDBJ whole genome shotgun (WGS) entry which is preliminary data.</text>
</comment>
<evidence type="ECO:0000313" key="4">
    <source>
        <dbReference type="Proteomes" id="UP000484164"/>
    </source>
</evidence>
<feature type="domain" description="Type IX secretion system protein PorV" evidence="2">
    <location>
        <begin position="28"/>
        <end position="269"/>
    </location>
</feature>
<reference evidence="3 4" key="1">
    <citation type="submission" date="2019-10" db="EMBL/GenBank/DDBJ databases">
        <title>Genome sequence of Phaeocystidibacter marisrubri JCM30614 (type strain).</title>
        <authorList>
            <person name="Bowman J.P."/>
        </authorList>
    </citation>
    <scope>NUCLEOTIDE SEQUENCE [LARGE SCALE GENOMIC DNA]</scope>
    <source>
        <strain evidence="3 4">JCM 30614</strain>
    </source>
</reference>
<dbReference type="OrthoDB" id="9758448at2"/>
<dbReference type="EMBL" id="WBVQ01000001">
    <property type="protein sequence ID" value="KAB2816974.1"/>
    <property type="molecule type" value="Genomic_DNA"/>
</dbReference>
<proteinExistence type="predicted"/>
<dbReference type="InterPro" id="IPR045741">
    <property type="entry name" value="PorV"/>
</dbReference>
<sequence length="391" mass="42863">MKISSLLSGILILGAGVSAHAQTSAFGDPNVVSSAVPVLAIGPDARQGGMANVGAATEVDANAMFWNTSKLAFIGDGKVDLSLSYTPWLNKLVPDIDLSYVSFAMGLDDKQAIGASLRYFSLGNITFRDENGTEQGVYNPYEFSVDFGYALKLSDNWSTGIALRYIFSDLTQGQVVQGLQNSPGQSVSTDLSLYYRGRLMNLPDGQKGRWLGGLAITNVGAKISYSDGGAEDFLPTNLRLGAGYEYQMDEYNSFTAYVDVNRLLIPTPPEYDENTGEIVAGEDDNVGVIAGIMQSFNPNAKPNGWDEFWQENMYNLGVEYWYDHIFAVRAGYQYEHVNKGNRKYFTAGVGIRYNTLGFDFSYLFPANQTVRSPLENTLRFTLTVDLNSATN</sequence>
<protein>
    <submittedName>
        <fullName evidence="3">Type IX secretion system outer membrane channel protein PorV</fullName>
    </submittedName>
</protein>
<dbReference type="NCBIfam" id="NF033709">
    <property type="entry name" value="PorV_fam"/>
    <property type="match status" value="1"/>
</dbReference>